<dbReference type="STRING" id="245187.SAMN04488003_1086"/>
<sequence length="128" mass="13003">MARAPALPLIRLALVLVLTCAMGLSGLAHRFSAPTPQDPSIAAFLAAGGTLADLCGVPLDADHPAGTGRGGCDVCRLVAGMALPVPTPAATRLPTLPRRAWLSPDDRAAPGTDRPNLTCAPRGPPTLI</sequence>
<protein>
    <recommendedName>
        <fullName evidence="4">DUF2946 domain-containing protein</fullName>
    </recommendedName>
</protein>
<dbReference type="RefSeq" id="WP_089901256.1">
    <property type="nucleotide sequence ID" value="NZ_FOCI01000008.1"/>
</dbReference>
<feature type="region of interest" description="Disordered" evidence="1">
    <location>
        <begin position="96"/>
        <end position="128"/>
    </location>
</feature>
<evidence type="ECO:0000313" key="3">
    <source>
        <dbReference type="Proteomes" id="UP000199585"/>
    </source>
</evidence>
<keyword evidence="3" id="KW-1185">Reference proteome</keyword>
<organism evidence="2 3">
    <name type="scientific">Loktanella fryxellensis</name>
    <dbReference type="NCBI Taxonomy" id="245187"/>
    <lineage>
        <taxon>Bacteria</taxon>
        <taxon>Pseudomonadati</taxon>
        <taxon>Pseudomonadota</taxon>
        <taxon>Alphaproteobacteria</taxon>
        <taxon>Rhodobacterales</taxon>
        <taxon>Roseobacteraceae</taxon>
        <taxon>Loktanella</taxon>
    </lineage>
</organism>
<reference evidence="2 3" key="1">
    <citation type="submission" date="2016-10" db="EMBL/GenBank/DDBJ databases">
        <authorList>
            <person name="de Groot N.N."/>
        </authorList>
    </citation>
    <scope>NUCLEOTIDE SEQUENCE [LARGE SCALE GENOMIC DNA]</scope>
    <source>
        <strain evidence="2 3">DSM 16213</strain>
    </source>
</reference>
<gene>
    <name evidence="2" type="ORF">SAMN04488003_1086</name>
</gene>
<dbReference type="AlphaFoldDB" id="A0A1H8D4P9"/>
<accession>A0A1H8D4P9</accession>
<dbReference type="EMBL" id="FOCI01000008">
    <property type="protein sequence ID" value="SEN02142.1"/>
    <property type="molecule type" value="Genomic_DNA"/>
</dbReference>
<evidence type="ECO:0000256" key="1">
    <source>
        <dbReference type="SAM" id="MobiDB-lite"/>
    </source>
</evidence>
<name>A0A1H8D4P9_9RHOB</name>
<dbReference type="Proteomes" id="UP000199585">
    <property type="component" value="Unassembled WGS sequence"/>
</dbReference>
<proteinExistence type="predicted"/>
<evidence type="ECO:0008006" key="4">
    <source>
        <dbReference type="Google" id="ProtNLM"/>
    </source>
</evidence>
<dbReference type="OrthoDB" id="7744280at2"/>
<evidence type="ECO:0000313" key="2">
    <source>
        <dbReference type="EMBL" id="SEN02142.1"/>
    </source>
</evidence>